<evidence type="ECO:0000313" key="10">
    <source>
        <dbReference type="EMBL" id="CRH00326.1"/>
    </source>
</evidence>
<dbReference type="InterPro" id="IPR003439">
    <property type="entry name" value="ABC_transporter-like_ATP-bd"/>
</dbReference>
<evidence type="ECO:0000256" key="7">
    <source>
        <dbReference type="SAM" id="Phobius"/>
    </source>
</evidence>
<dbReference type="SUPFAM" id="SSF52540">
    <property type="entry name" value="P-loop containing nucleoside triphosphate hydrolases"/>
    <property type="match status" value="1"/>
</dbReference>
<dbReference type="Pfam" id="PF00664">
    <property type="entry name" value="ABC_membrane"/>
    <property type="match status" value="1"/>
</dbReference>
<dbReference type="GO" id="GO:0090374">
    <property type="term" value="P:oligopeptide export from mitochondrion"/>
    <property type="evidence" value="ECO:0007669"/>
    <property type="project" value="TreeGrafter"/>
</dbReference>
<dbReference type="Pfam" id="PF00005">
    <property type="entry name" value="ABC_tran"/>
    <property type="match status" value="1"/>
</dbReference>
<evidence type="ECO:0000256" key="4">
    <source>
        <dbReference type="ARBA" id="ARBA00022840"/>
    </source>
</evidence>
<keyword evidence="3" id="KW-0547">Nucleotide-binding</keyword>
<feature type="transmembrane region" description="Helical" evidence="7">
    <location>
        <begin position="402"/>
        <end position="421"/>
    </location>
</feature>
<dbReference type="Proteomes" id="UP000220158">
    <property type="component" value="Chromosome 9"/>
</dbReference>
<evidence type="ECO:0000256" key="2">
    <source>
        <dbReference type="ARBA" id="ARBA00022692"/>
    </source>
</evidence>
<dbReference type="OMA" id="IPYYINP"/>
<evidence type="ECO:0000256" key="5">
    <source>
        <dbReference type="ARBA" id="ARBA00022989"/>
    </source>
</evidence>
<dbReference type="EMBL" id="LN835304">
    <property type="protein sequence ID" value="CRH00326.1"/>
    <property type="molecule type" value="Genomic_DNA"/>
</dbReference>
<dbReference type="GO" id="GO:0005743">
    <property type="term" value="C:mitochondrial inner membrane"/>
    <property type="evidence" value="ECO:0007669"/>
    <property type="project" value="TreeGrafter"/>
</dbReference>
<dbReference type="CDD" id="cd03228">
    <property type="entry name" value="ABCC_MRP_Like"/>
    <property type="match status" value="1"/>
</dbReference>
<dbReference type="OrthoDB" id="6500128at2759"/>
<dbReference type="PANTHER" id="PTHR43394:SF1">
    <property type="entry name" value="ATP-BINDING CASSETTE SUB-FAMILY B MEMBER 10, MITOCHONDRIAL"/>
    <property type="match status" value="1"/>
</dbReference>
<dbReference type="PROSITE" id="PS50893">
    <property type="entry name" value="ABC_TRANSPORTER_2"/>
    <property type="match status" value="1"/>
</dbReference>
<dbReference type="RefSeq" id="XP_028533329.1">
    <property type="nucleotide sequence ID" value="XM_028676884.1"/>
</dbReference>
<feature type="transmembrane region" description="Helical" evidence="7">
    <location>
        <begin position="6"/>
        <end position="22"/>
    </location>
</feature>
<dbReference type="SMART" id="SM00382">
    <property type="entry name" value="AAA"/>
    <property type="match status" value="1"/>
</dbReference>
<protein>
    <submittedName>
        <fullName evidence="10">ABC transporter B family member 3, putative</fullName>
    </submittedName>
</protein>
<proteinExistence type="predicted"/>
<dbReference type="PROSITE" id="PS50929">
    <property type="entry name" value="ABC_TM1F"/>
    <property type="match status" value="1"/>
</dbReference>
<dbReference type="InterPro" id="IPR036640">
    <property type="entry name" value="ABC1_TM_sf"/>
</dbReference>
<keyword evidence="6 7" id="KW-0472">Membrane</keyword>
<feature type="transmembrane region" description="Helical" evidence="7">
    <location>
        <begin position="299"/>
        <end position="316"/>
    </location>
</feature>
<feature type="transmembrane region" description="Helical" evidence="7">
    <location>
        <begin position="322"/>
        <end position="341"/>
    </location>
</feature>
<organism evidence="10 11">
    <name type="scientific">Plasmodium relictum</name>
    <dbReference type="NCBI Taxonomy" id="85471"/>
    <lineage>
        <taxon>Eukaryota</taxon>
        <taxon>Sar</taxon>
        <taxon>Alveolata</taxon>
        <taxon>Apicomplexa</taxon>
        <taxon>Aconoidasida</taxon>
        <taxon>Haemosporida</taxon>
        <taxon>Plasmodiidae</taxon>
        <taxon>Plasmodium</taxon>
        <taxon>Plasmodium (Haemamoeba)</taxon>
    </lineage>
</organism>
<evidence type="ECO:0000256" key="3">
    <source>
        <dbReference type="ARBA" id="ARBA00022741"/>
    </source>
</evidence>
<dbReference type="AlphaFoldDB" id="A0A1J1H5W9"/>
<name>A0A1J1H5W9_PLARL</name>
<dbReference type="InterPro" id="IPR027417">
    <property type="entry name" value="P-loop_NTPase"/>
</dbReference>
<keyword evidence="2 7" id="KW-0812">Transmembrane</keyword>
<evidence type="ECO:0000259" key="9">
    <source>
        <dbReference type="PROSITE" id="PS50929"/>
    </source>
</evidence>
<feature type="domain" description="ABC transporter" evidence="8">
    <location>
        <begin position="575"/>
        <end position="799"/>
    </location>
</feature>
<evidence type="ECO:0000256" key="6">
    <source>
        <dbReference type="ARBA" id="ARBA00023136"/>
    </source>
</evidence>
<keyword evidence="5 7" id="KW-1133">Transmembrane helix</keyword>
<dbReference type="GO" id="GO:0005524">
    <property type="term" value="F:ATP binding"/>
    <property type="evidence" value="ECO:0007669"/>
    <property type="project" value="UniProtKB-KW"/>
</dbReference>
<feature type="domain" description="ABC transmembrane type-1" evidence="9">
    <location>
        <begin position="182"/>
        <end position="451"/>
    </location>
</feature>
<feature type="transmembrane region" description="Helical" evidence="7">
    <location>
        <begin position="218"/>
        <end position="237"/>
    </location>
</feature>
<evidence type="ECO:0000256" key="1">
    <source>
        <dbReference type="ARBA" id="ARBA00004141"/>
    </source>
</evidence>
<evidence type="ECO:0000259" key="8">
    <source>
        <dbReference type="PROSITE" id="PS50893"/>
    </source>
</evidence>
<accession>A0A1J1H5W9</accession>
<dbReference type="PANTHER" id="PTHR43394">
    <property type="entry name" value="ATP-DEPENDENT PERMEASE MDL1, MITOCHONDRIAL"/>
    <property type="match status" value="1"/>
</dbReference>
<evidence type="ECO:0000313" key="11">
    <source>
        <dbReference type="Proteomes" id="UP000220158"/>
    </source>
</evidence>
<dbReference type="InterPro" id="IPR003593">
    <property type="entry name" value="AAA+_ATPase"/>
</dbReference>
<dbReference type="SUPFAM" id="SSF90123">
    <property type="entry name" value="ABC transporter transmembrane region"/>
    <property type="match status" value="1"/>
</dbReference>
<dbReference type="Gene3D" id="3.40.50.300">
    <property type="entry name" value="P-loop containing nucleotide triphosphate hydrolases"/>
    <property type="match status" value="1"/>
</dbReference>
<dbReference type="GeneID" id="39736442"/>
<keyword evidence="4" id="KW-0067">ATP-binding</keyword>
<dbReference type="InterPro" id="IPR011527">
    <property type="entry name" value="ABC1_TM_dom"/>
</dbReference>
<dbReference type="KEGG" id="prel:PRELSG_0942900"/>
<dbReference type="GO" id="GO:0016887">
    <property type="term" value="F:ATP hydrolysis activity"/>
    <property type="evidence" value="ECO:0007669"/>
    <property type="project" value="InterPro"/>
</dbReference>
<reference evidence="10 11" key="1">
    <citation type="submission" date="2015-04" db="EMBL/GenBank/DDBJ databases">
        <authorList>
            <consortium name="Pathogen Informatics"/>
        </authorList>
    </citation>
    <scope>NUCLEOTIDE SEQUENCE [LARGE SCALE GENOMIC DNA]</scope>
    <source>
        <strain evidence="10 11">SGS1</strain>
    </source>
</reference>
<comment type="subcellular location">
    <subcellularLocation>
        <location evidence="1">Membrane</location>
        <topology evidence="1">Multi-pass membrane protein</topology>
    </subcellularLocation>
</comment>
<gene>
    <name evidence="10" type="primary">ABCB3</name>
    <name evidence="10" type="synonym">MDR3</name>
    <name evidence="10" type="ORF">PRELSG_0942900</name>
</gene>
<dbReference type="GO" id="GO:0015421">
    <property type="term" value="F:ABC-type oligopeptide transporter activity"/>
    <property type="evidence" value="ECO:0007669"/>
    <property type="project" value="TreeGrafter"/>
</dbReference>
<dbReference type="InterPro" id="IPR039421">
    <property type="entry name" value="Type_1_exporter"/>
</dbReference>
<feature type="transmembrane region" description="Helical" evidence="7">
    <location>
        <begin position="180"/>
        <end position="198"/>
    </location>
</feature>
<dbReference type="VEuPathDB" id="PlasmoDB:PRELSG_0942900"/>
<sequence length="799" mass="95576">MPKCLLLLVTLLLLIFHNEFFMKSKIIINSKRNYAIGKFKKKFFFDAQEKIKLSELINKFPYRKKDKHIIKFKKILKYSFINSFNIRHLNMNKNLEKKIVNMIKKKNNKCLIKIGVCFKLDYKNQFLSSYDLCKEKFYIFLKKLKSKTDYYMLMTKKYIEKNNMINFLWICKNILWKKEIFFLTLFVMVNSAIISIIIPKFDNLIFSELTNRKLDNFYYLLCNCIFFRVINISLCSLRNYIFMITSADCLKKVKSILFQIYLNKEYEYYDKVNHNIVINKLTLESHDFSDIIPYYINPFIRNFFSIIFNFSYIFYLNKKLSTVILCCFLFSSFLTMISSKLKKKRIKSINKQKAHNTKVSLEALNNMNIVKLYSTEIHEYSKYSNSLNRILNLQIKKEQFNLFYMILNKLFVTITYILIILQGDILLKNNQIDKKTFTSFFFYINNIYSYIYILDYYIDIHDIVDQYHHIIKLIKKYVIRNRDKLKFNDHTREMDITNKLNIEEIEMNKKEDIKKENRMHSKTNEIDKIDKNNESELKNNDKSEISNLKSFKKEKNIENSLYFKDIKNKENDVILSFKNVFFKYSNNPSSYVLKNINMKIYKNTNNIIIGKSGGGKSTILKLILNLYKCTKGKIYLYNKLLNSYSSREIFEKITYVEQNSKLLKATIKENLIYGMNNKNFDMIDLINVSRCCTSHEFISRLRKRYETVVSNKTELLSSSQKQKICIARALVRYPKILLLDESTSSLGKDNERTIFENIKKNSTFKNLTIIHITHKKANLDLCDNIFILKDGYLTRQKNF</sequence>
<dbReference type="Gene3D" id="1.20.1560.10">
    <property type="entry name" value="ABC transporter type 1, transmembrane domain"/>
    <property type="match status" value="1"/>
</dbReference>
<keyword evidence="11" id="KW-1185">Reference proteome</keyword>